<keyword evidence="2" id="KW-1185">Reference proteome</keyword>
<dbReference type="GO" id="GO:0032784">
    <property type="term" value="P:regulation of DNA-templated transcription elongation"/>
    <property type="evidence" value="ECO:0007669"/>
    <property type="project" value="TreeGrafter"/>
</dbReference>
<name>A0AAJ7UHV2_PETMA</name>
<dbReference type="RefSeq" id="XP_032836635.1">
    <property type="nucleotide sequence ID" value="XM_032980744.1"/>
</dbReference>
<dbReference type="Proteomes" id="UP001318040">
    <property type="component" value="Chromosome 74"/>
</dbReference>
<gene>
    <name evidence="3" type="primary">LOC116958222</name>
</gene>
<feature type="compositionally biased region" description="Pro residues" evidence="1">
    <location>
        <begin position="527"/>
        <end position="538"/>
    </location>
</feature>
<dbReference type="KEGG" id="pmrn:116958222"/>
<organism evidence="2 3">
    <name type="scientific">Petromyzon marinus</name>
    <name type="common">Sea lamprey</name>
    <dbReference type="NCBI Taxonomy" id="7757"/>
    <lineage>
        <taxon>Eukaryota</taxon>
        <taxon>Metazoa</taxon>
        <taxon>Chordata</taxon>
        <taxon>Craniata</taxon>
        <taxon>Vertebrata</taxon>
        <taxon>Cyclostomata</taxon>
        <taxon>Hyperoartia</taxon>
        <taxon>Petromyzontiformes</taxon>
        <taxon>Petromyzontidae</taxon>
        <taxon>Petromyzon</taxon>
    </lineage>
</organism>
<proteinExistence type="predicted"/>
<feature type="compositionally biased region" description="Acidic residues" evidence="1">
    <location>
        <begin position="379"/>
        <end position="406"/>
    </location>
</feature>
<feature type="compositionally biased region" description="Basic and acidic residues" evidence="1">
    <location>
        <begin position="547"/>
        <end position="563"/>
    </location>
</feature>
<feature type="compositionally biased region" description="Pro residues" evidence="1">
    <location>
        <begin position="487"/>
        <end position="500"/>
    </location>
</feature>
<dbReference type="InterPro" id="IPR007071">
    <property type="entry name" value="AKAP95"/>
</dbReference>
<dbReference type="GO" id="GO:0003677">
    <property type="term" value="F:DNA binding"/>
    <property type="evidence" value="ECO:0007669"/>
    <property type="project" value="InterPro"/>
</dbReference>
<feature type="region of interest" description="Disordered" evidence="1">
    <location>
        <begin position="358"/>
        <end position="609"/>
    </location>
</feature>
<dbReference type="AlphaFoldDB" id="A0AAJ7UHV2"/>
<sequence>MSRRSAAVVGSAIPPLIPGLHKRAALLSPRFPMLGSPAMGRGGLLPSPNRFVSPHDSFDRGGGGGGGAVPVHYRAVGIRPPLIRAPPLMGVVPQPPQRLPSLLPGRMVPGAPISIHPLLPRLGFGRPGAMPPPVKRKMMTPPSALEMGAQAKRARPRHTPSPAPLLKTVARRGHVFAGGKMTLLVPPSSGGAPVPSCDEGRRGCEMPEKNWLTLHCALCSFRTLHAAEMEEHYGGELHGSSLGLLRQAHASDSRVVDFLHECTVHKNRRMSKRRQQMNIPDGRVPMKDVQPDLCLRQVSLSHCLACDVFMPLDPSSVQEHVKSECHIARKEVYEAARSQTVQQVARHLISNKGTRAKFEMYKKGEDPFSKEDDDKNNTGEDEVEEGEVGEDEEEEDDDEEEEEEAIDYTNTDTATVASTTTTAAAASTTTTAAAASTTTTAAAAAAEPKEAAPTPKRGSGERKRGSGEQADGDVDEDALLKPEPEPEPAPAEPAAQPPGLEPGAAESADGGTSGDGGQRDLPRTPSGSPPPGTPAAPEPEPEPAAKALEEGPGEKKEDEKEGDGAEEEEAEAVAAAGRAVTPGRRGKPRVGTSGGSEGKSRRGRRSKAK</sequence>
<dbReference type="PANTHER" id="PTHR12190:SF1">
    <property type="entry name" value="DBIRD COMPLEX SUBUNIT ZNF326"/>
    <property type="match status" value="1"/>
</dbReference>
<reference evidence="3" key="1">
    <citation type="submission" date="2025-08" db="UniProtKB">
        <authorList>
            <consortium name="RefSeq"/>
        </authorList>
    </citation>
    <scope>IDENTIFICATION</scope>
    <source>
        <tissue evidence="3">Sperm</tissue>
    </source>
</reference>
<feature type="compositionally biased region" description="Basic and acidic residues" evidence="1">
    <location>
        <begin position="358"/>
        <end position="378"/>
    </location>
</feature>
<evidence type="ECO:0000256" key="1">
    <source>
        <dbReference type="SAM" id="MobiDB-lite"/>
    </source>
</evidence>
<dbReference type="PANTHER" id="PTHR12190">
    <property type="entry name" value="A-KINASE ANCHOR PROTEIN AKAP 8"/>
    <property type="match status" value="1"/>
</dbReference>
<accession>A0AAJ7UHV2</accession>
<feature type="compositionally biased region" description="Low complexity" evidence="1">
    <location>
        <begin position="409"/>
        <end position="446"/>
    </location>
</feature>
<evidence type="ECO:0000313" key="3">
    <source>
        <dbReference type="RefSeq" id="XP_032836635.1"/>
    </source>
</evidence>
<dbReference type="GO" id="GO:0005634">
    <property type="term" value="C:nucleus"/>
    <property type="evidence" value="ECO:0007669"/>
    <property type="project" value="InterPro"/>
</dbReference>
<protein>
    <submittedName>
        <fullName evidence="3">Uncharacterized protein LOC116958222</fullName>
    </submittedName>
</protein>
<dbReference type="Pfam" id="PF04988">
    <property type="entry name" value="AKAP95"/>
    <property type="match status" value="1"/>
</dbReference>
<dbReference type="GO" id="GO:0044609">
    <property type="term" value="C:DBIRD complex"/>
    <property type="evidence" value="ECO:0007669"/>
    <property type="project" value="TreeGrafter"/>
</dbReference>
<feature type="compositionally biased region" description="Low complexity" evidence="1">
    <location>
        <begin position="572"/>
        <end position="583"/>
    </location>
</feature>
<evidence type="ECO:0000313" key="2">
    <source>
        <dbReference type="Proteomes" id="UP001318040"/>
    </source>
</evidence>